<reference evidence="2" key="1">
    <citation type="journal article" date="2018" name="Nat. Microbiol.">
        <title>Leveraging single-cell genomics to expand the fungal tree of life.</title>
        <authorList>
            <person name="Ahrendt S.R."/>
            <person name="Quandt C.A."/>
            <person name="Ciobanu D."/>
            <person name="Clum A."/>
            <person name="Salamov A."/>
            <person name="Andreopoulos B."/>
            <person name="Cheng J.F."/>
            <person name="Woyke T."/>
            <person name="Pelin A."/>
            <person name="Henrissat B."/>
            <person name="Reynolds N.K."/>
            <person name="Benny G.L."/>
            <person name="Smith M.E."/>
            <person name="James T.Y."/>
            <person name="Grigoriev I.V."/>
        </authorList>
    </citation>
    <scope>NUCLEOTIDE SEQUENCE [LARGE SCALE GENOMIC DNA]</scope>
    <source>
        <strain evidence="2">ATCC 52028</strain>
    </source>
</reference>
<dbReference type="Proteomes" id="UP000268535">
    <property type="component" value="Unassembled WGS sequence"/>
</dbReference>
<evidence type="ECO:0000313" key="1">
    <source>
        <dbReference type="EMBL" id="RKO95859.1"/>
    </source>
</evidence>
<gene>
    <name evidence="1" type="ORF">CAUPRSCDRAFT_12441</name>
</gene>
<protein>
    <submittedName>
        <fullName evidence="1">Uncharacterized protein</fullName>
    </submittedName>
</protein>
<dbReference type="EMBL" id="ML010780">
    <property type="protein sequence ID" value="RKO95859.1"/>
    <property type="molecule type" value="Genomic_DNA"/>
</dbReference>
<sequence>MEDSKGSDCGLGDGEWDDDGVCRLRRLSRGVLARRRALRLKFTNRLVTLGNGGLELTNGPVAGRDGGLEDLRLGGARLPEARELGGRLEEMPPTRPQHGEFLFACRGFSQRRKLLAMRHRRRRRCRERVMAHVRAGSRTMRIASIRPCQGMTRRLGAARVP</sequence>
<evidence type="ECO:0000313" key="2">
    <source>
        <dbReference type="Proteomes" id="UP000268535"/>
    </source>
</evidence>
<accession>A0A4P9WRQ4</accession>
<proteinExistence type="predicted"/>
<organism evidence="1 2">
    <name type="scientific">Caulochytrium protostelioides</name>
    <dbReference type="NCBI Taxonomy" id="1555241"/>
    <lineage>
        <taxon>Eukaryota</taxon>
        <taxon>Fungi</taxon>
        <taxon>Fungi incertae sedis</taxon>
        <taxon>Chytridiomycota</taxon>
        <taxon>Chytridiomycota incertae sedis</taxon>
        <taxon>Chytridiomycetes</taxon>
        <taxon>Caulochytriales</taxon>
        <taxon>Caulochytriaceae</taxon>
        <taxon>Caulochytrium</taxon>
    </lineage>
</organism>
<name>A0A4P9WRQ4_9FUNG</name>
<dbReference type="AlphaFoldDB" id="A0A4P9WRQ4"/>